<evidence type="ECO:0000313" key="5">
    <source>
        <dbReference type="EMBL" id="KIJ34235.1"/>
    </source>
</evidence>
<sequence>MAGQQAAPEDGIALIILSWVCANIRNCTFPSSKVRALDVLLALSTHLTDEANWIALSPIVRAAALRTLIQVLMLVKAITPANASIFPEYIFPIIRYLYKDPDVSVRCVLAQCLAYLADTSQRYLEMGQALKAHGTFKVSTMDDHEEPLNESAVQDILVSLLVDNSSVVKRAILHNVSPLCIFLGRQKTNNVLLGHMITYLNDRDWLLRHAFFESIVDVAACVGSHSLDEYIFPLMVQALSDEEETVVSRALAALTSLSELGMFQRIRLWDLMSYTLGLRSDVKVVNENTLLATLKPPLPRPILEAAITWAMKAEKTNIWKNPSSRNRTVSKSDTPEEAITATRKQGSRSTHPPTDESTYMPRALSRSTKATMDGHEEPTERSSTSINIGPFPVLSSINMVQFCCDTIKKPASLPLATSTPCLLTPHSSMMSNNITITKALNGKPSYAAALQNNDVPPSSPYHSYSPIEYASEDEHMDNGSTLEVHSAADNGTAEHSLSISQVQSILSASPTASNKHSAKDVNDPTQVSLAIARGLRFTKSKKMANGTDVSTGATSSGATTIDTTIPLPATHSFNFNATTATPTILGASVPVTVPAPHPMNPTQGADLCIPLDMVPRTMPEPAQGCPKVFDLELSDLYLQVHHESTDFWKHQTGEKLVLYPPGRALETRQP</sequence>
<feature type="compositionally biased region" description="Polar residues" evidence="3">
    <location>
        <begin position="342"/>
        <end position="357"/>
    </location>
</feature>
<dbReference type="SUPFAM" id="SSF48371">
    <property type="entry name" value="ARM repeat"/>
    <property type="match status" value="1"/>
</dbReference>
<evidence type="ECO:0000313" key="6">
    <source>
        <dbReference type="Proteomes" id="UP000054279"/>
    </source>
</evidence>
<dbReference type="Proteomes" id="UP000054279">
    <property type="component" value="Unassembled WGS sequence"/>
</dbReference>
<proteinExistence type="predicted"/>
<dbReference type="Gene3D" id="1.25.10.10">
    <property type="entry name" value="Leucine-rich Repeat Variant"/>
    <property type="match status" value="1"/>
</dbReference>
<gene>
    <name evidence="5" type="ORF">M422DRAFT_263729</name>
</gene>
<evidence type="ECO:0000256" key="3">
    <source>
        <dbReference type="SAM" id="MobiDB-lite"/>
    </source>
</evidence>
<keyword evidence="6" id="KW-1185">Reference proteome</keyword>
<dbReference type="GO" id="GO:0004674">
    <property type="term" value="F:protein serine/threonine kinase activity"/>
    <property type="evidence" value="ECO:0007669"/>
    <property type="project" value="UniProtKB-KW"/>
</dbReference>
<dbReference type="InterPro" id="IPR045162">
    <property type="entry name" value="Vps15-like"/>
</dbReference>
<dbReference type="InterPro" id="IPR011989">
    <property type="entry name" value="ARM-like"/>
</dbReference>
<dbReference type="InterPro" id="IPR016024">
    <property type="entry name" value="ARM-type_fold"/>
</dbReference>
<organism evidence="5 6">
    <name type="scientific">Sphaerobolus stellatus (strain SS14)</name>
    <dbReference type="NCBI Taxonomy" id="990650"/>
    <lineage>
        <taxon>Eukaryota</taxon>
        <taxon>Fungi</taxon>
        <taxon>Dikarya</taxon>
        <taxon>Basidiomycota</taxon>
        <taxon>Agaricomycotina</taxon>
        <taxon>Agaricomycetes</taxon>
        <taxon>Phallomycetidae</taxon>
        <taxon>Geastrales</taxon>
        <taxon>Sphaerobolaceae</taxon>
        <taxon>Sphaerobolus</taxon>
    </lineage>
</organism>
<dbReference type="OrthoDB" id="242910at2759"/>
<dbReference type="GO" id="GO:0034271">
    <property type="term" value="C:phosphatidylinositol 3-kinase complex, class III, type I"/>
    <property type="evidence" value="ECO:0007669"/>
    <property type="project" value="TreeGrafter"/>
</dbReference>
<keyword evidence="1" id="KW-0723">Serine/threonine-protein kinase</keyword>
<dbReference type="GO" id="GO:0016236">
    <property type="term" value="P:macroautophagy"/>
    <property type="evidence" value="ECO:0007669"/>
    <property type="project" value="InterPro"/>
</dbReference>
<dbReference type="InterPro" id="IPR055231">
    <property type="entry name" value="2AA_helical"/>
</dbReference>
<dbReference type="GO" id="GO:0006623">
    <property type="term" value="P:protein targeting to vacuole"/>
    <property type="evidence" value="ECO:0007669"/>
    <property type="project" value="TreeGrafter"/>
</dbReference>
<keyword evidence="1" id="KW-0418">Kinase</keyword>
<dbReference type="AlphaFoldDB" id="A0A0C9V9T7"/>
<keyword evidence="1" id="KW-0808">Transferase</keyword>
<evidence type="ECO:0000256" key="1">
    <source>
        <dbReference type="ARBA" id="ARBA00022527"/>
    </source>
</evidence>
<dbReference type="PANTHER" id="PTHR17583:SF0">
    <property type="entry name" value="PHOSPHOINOSITIDE 3-KINASE REGULATORY SUBUNIT 4"/>
    <property type="match status" value="1"/>
</dbReference>
<accession>A0A0C9V9T7</accession>
<dbReference type="Pfam" id="PF22956">
    <property type="entry name" value="VPS15-like_hel"/>
    <property type="match status" value="1"/>
</dbReference>
<protein>
    <recommendedName>
        <fullName evidence="4">Phosphatase 2A Regulatory Subunit A helical domain-containing protein</fullName>
    </recommendedName>
</protein>
<keyword evidence="2" id="KW-0677">Repeat</keyword>
<evidence type="ECO:0000256" key="2">
    <source>
        <dbReference type="ARBA" id="ARBA00022737"/>
    </source>
</evidence>
<feature type="region of interest" description="Disordered" evidence="3">
    <location>
        <begin position="320"/>
        <end position="388"/>
    </location>
</feature>
<evidence type="ECO:0000259" key="4">
    <source>
        <dbReference type="Pfam" id="PF22956"/>
    </source>
</evidence>
<feature type="compositionally biased region" description="Polar residues" evidence="3">
    <location>
        <begin position="320"/>
        <end position="332"/>
    </location>
</feature>
<dbReference type="PANTHER" id="PTHR17583">
    <property type="entry name" value="PHOSPHOINOSITIDE 3-KINASE REGULATORY SUBUNIT 4"/>
    <property type="match status" value="1"/>
</dbReference>
<dbReference type="GO" id="GO:0045324">
    <property type="term" value="P:late endosome to vacuole transport"/>
    <property type="evidence" value="ECO:0007669"/>
    <property type="project" value="InterPro"/>
</dbReference>
<dbReference type="GO" id="GO:0005770">
    <property type="term" value="C:late endosome"/>
    <property type="evidence" value="ECO:0007669"/>
    <property type="project" value="TreeGrafter"/>
</dbReference>
<feature type="domain" description="Phosphatase 2A Regulatory Subunit A helical" evidence="4">
    <location>
        <begin position="16"/>
        <end position="276"/>
    </location>
</feature>
<dbReference type="GO" id="GO:0071561">
    <property type="term" value="C:nucleus-vacuole junction"/>
    <property type="evidence" value="ECO:0007669"/>
    <property type="project" value="TreeGrafter"/>
</dbReference>
<dbReference type="EMBL" id="KN837202">
    <property type="protein sequence ID" value="KIJ34235.1"/>
    <property type="molecule type" value="Genomic_DNA"/>
</dbReference>
<dbReference type="GO" id="GO:0034272">
    <property type="term" value="C:phosphatidylinositol 3-kinase complex, class III, type II"/>
    <property type="evidence" value="ECO:0007669"/>
    <property type="project" value="TreeGrafter"/>
</dbReference>
<reference evidence="5 6" key="1">
    <citation type="submission" date="2014-06" db="EMBL/GenBank/DDBJ databases">
        <title>Evolutionary Origins and Diversification of the Mycorrhizal Mutualists.</title>
        <authorList>
            <consortium name="DOE Joint Genome Institute"/>
            <consortium name="Mycorrhizal Genomics Consortium"/>
            <person name="Kohler A."/>
            <person name="Kuo A."/>
            <person name="Nagy L.G."/>
            <person name="Floudas D."/>
            <person name="Copeland A."/>
            <person name="Barry K.W."/>
            <person name="Cichocki N."/>
            <person name="Veneault-Fourrey C."/>
            <person name="LaButti K."/>
            <person name="Lindquist E.A."/>
            <person name="Lipzen A."/>
            <person name="Lundell T."/>
            <person name="Morin E."/>
            <person name="Murat C."/>
            <person name="Riley R."/>
            <person name="Ohm R."/>
            <person name="Sun H."/>
            <person name="Tunlid A."/>
            <person name="Henrissat B."/>
            <person name="Grigoriev I.V."/>
            <person name="Hibbett D.S."/>
            <person name="Martin F."/>
        </authorList>
    </citation>
    <scope>NUCLEOTIDE SEQUENCE [LARGE SCALE GENOMIC DNA]</scope>
    <source>
        <strain evidence="5 6">SS14</strain>
    </source>
</reference>
<dbReference type="HOGENOM" id="CLU_410020_0_0_1"/>
<name>A0A0C9V9T7_SPHS4</name>